<accession>A0A3B0YSZ6</accession>
<evidence type="ECO:0000256" key="3">
    <source>
        <dbReference type="ARBA" id="ARBA00022806"/>
    </source>
</evidence>
<dbReference type="Pfam" id="PF12137">
    <property type="entry name" value="RapA_C"/>
    <property type="match status" value="1"/>
</dbReference>
<protein>
    <submittedName>
        <fullName evidence="11">RNA polymerase associated protein RapA</fullName>
    </submittedName>
</protein>
<dbReference type="InterPro" id="IPR040765">
    <property type="entry name" value="Tudor_1_RapA"/>
</dbReference>
<keyword evidence="5" id="KW-0805">Transcription regulation</keyword>
<evidence type="ECO:0000259" key="10">
    <source>
        <dbReference type="PROSITE" id="PS51194"/>
    </source>
</evidence>
<evidence type="ECO:0000256" key="5">
    <source>
        <dbReference type="ARBA" id="ARBA00023015"/>
    </source>
</evidence>
<keyword evidence="8" id="KW-0804">Transcription</keyword>
<dbReference type="Pfam" id="PF00176">
    <property type="entry name" value="SNF2-rel_dom"/>
    <property type="match status" value="1"/>
</dbReference>
<dbReference type="Pfam" id="PF18339">
    <property type="entry name" value="Tudor_1_RapA"/>
    <property type="match status" value="1"/>
</dbReference>
<dbReference type="GO" id="GO:0003677">
    <property type="term" value="F:DNA binding"/>
    <property type="evidence" value="ECO:0007669"/>
    <property type="project" value="UniProtKB-KW"/>
</dbReference>
<dbReference type="Pfam" id="PF00271">
    <property type="entry name" value="Helicase_C"/>
    <property type="match status" value="1"/>
</dbReference>
<dbReference type="Gene3D" id="6.10.140.2230">
    <property type="match status" value="1"/>
</dbReference>
<feature type="domain" description="Helicase C-terminal" evidence="10">
    <location>
        <begin position="472"/>
        <end position="626"/>
    </location>
</feature>
<evidence type="ECO:0000256" key="7">
    <source>
        <dbReference type="ARBA" id="ARBA00023159"/>
    </source>
</evidence>
<dbReference type="Gene3D" id="3.40.50.300">
    <property type="entry name" value="P-loop containing nucleotide triphosphate hydrolases"/>
    <property type="match status" value="1"/>
</dbReference>
<dbReference type="InterPro" id="IPR001650">
    <property type="entry name" value="Helicase_C-like"/>
</dbReference>
<proteinExistence type="inferred from homology"/>
<dbReference type="GO" id="GO:0016817">
    <property type="term" value="F:hydrolase activity, acting on acid anhydrides"/>
    <property type="evidence" value="ECO:0007669"/>
    <property type="project" value="InterPro"/>
</dbReference>
<dbReference type="InterPro" id="IPR000330">
    <property type="entry name" value="SNF2_N"/>
</dbReference>
<dbReference type="InterPro" id="IPR038718">
    <property type="entry name" value="SNF2-like_sf"/>
</dbReference>
<dbReference type="InterPro" id="IPR014001">
    <property type="entry name" value="Helicase_ATP-bd"/>
</dbReference>
<evidence type="ECO:0000313" key="11">
    <source>
        <dbReference type="EMBL" id="VAW71606.1"/>
    </source>
</evidence>
<dbReference type="InterPro" id="IPR040766">
    <property type="entry name" value="Tudor_2_RapA"/>
</dbReference>
<keyword evidence="7" id="KW-0010">Activator</keyword>
<dbReference type="Gene3D" id="3.40.50.10810">
    <property type="entry name" value="Tandem AAA-ATPase domain"/>
    <property type="match status" value="1"/>
</dbReference>
<dbReference type="HAMAP" id="MF_01821">
    <property type="entry name" value="Helicase_RapA"/>
    <property type="match status" value="1"/>
</dbReference>
<name>A0A3B0YSZ6_9ZZZZ</name>
<gene>
    <name evidence="11" type="ORF">MNBD_GAMMA12-78</name>
</gene>
<reference evidence="11" key="1">
    <citation type="submission" date="2018-06" db="EMBL/GenBank/DDBJ databases">
        <authorList>
            <person name="Zhirakovskaya E."/>
        </authorList>
    </citation>
    <scope>NUCLEOTIDE SEQUENCE</scope>
</reference>
<evidence type="ECO:0000256" key="1">
    <source>
        <dbReference type="ARBA" id="ARBA00022741"/>
    </source>
</evidence>
<dbReference type="EMBL" id="UOFL01000024">
    <property type="protein sequence ID" value="VAW71606.1"/>
    <property type="molecule type" value="Genomic_DNA"/>
</dbReference>
<dbReference type="PANTHER" id="PTHR45766:SF6">
    <property type="entry name" value="SWI_SNF-RELATED MATRIX-ASSOCIATED ACTIN-DEPENDENT REGULATOR OF CHROMATIN SUBFAMILY A-LIKE PROTEIN 1"/>
    <property type="match status" value="1"/>
</dbReference>
<keyword evidence="6" id="KW-0238">DNA-binding</keyword>
<dbReference type="InterPro" id="IPR022737">
    <property type="entry name" value="RapA_C"/>
</dbReference>
<dbReference type="InterPro" id="IPR049730">
    <property type="entry name" value="SNF2/RAD54-like_C"/>
</dbReference>
<dbReference type="InterPro" id="IPR057342">
    <property type="entry name" value="DEXDc_RapA"/>
</dbReference>
<dbReference type="SMART" id="SM00490">
    <property type="entry name" value="HELICc"/>
    <property type="match status" value="1"/>
</dbReference>
<evidence type="ECO:0000256" key="6">
    <source>
        <dbReference type="ARBA" id="ARBA00023125"/>
    </source>
</evidence>
<dbReference type="SMART" id="SM00487">
    <property type="entry name" value="DEXDc"/>
    <property type="match status" value="1"/>
</dbReference>
<sequence>MSQFVAGQRWINDAEILMGLGTVLAVEHRTVSILFHITGETRTYAKESASLTRIRFKKGDAITDNQKRPLTILEVKEKNALIVYTVETAEGKVFLLEECDLDTSIQLNKPLDRLLSGQIDDNKWFRLRYQAWQYQLKNHNSGVNGLTGARTSLIPHQLYIANEVANRYAPRVLLADEVGLGKTIEACLILHQQLNTGRASRVLIIVPEALIHQWIVELLRRFNLYFSIYDEERCLAISQSTDFANPFEAEQLIICSLNLLTKNPNRLNEVLGAQWDLLIIDEAHHLEWSQESVSEEYRLVEQIAKISKGLLLLTATPEQFGKESHFARLRLLDPNRFNDYEHFLQQENQYQIIADLIEKINSGETFSDSLLHHLSSLESNIDVECVRAGNLSTHEKTEITHHLLDCHGTGRILFRNSRTTIHGFPKREVLPYPLQCPAQYTQAFIENTQVETQLQPEHLYKGDTKWTQFDPRVNWLISVLESIDNEKVLLITHYANTAIELSSALKSQYGIASSVFHENLSIIERDKRAADFSDNDTGVQILLCSEIGSEGRNFQFAHHLVLFDLPFNPDLLEQRIGRLDRIGQSQTINIHVPYFEDSAQQRLYHWYQYSLNAFNQTCPAGAQIFSQNKSQLIQILDLKTTSDEDAQLFIEQCKLEYNELNHTMQEGRDRLLEFSSCRTDIAKKLKQRIELFEQQSMLKPFMSDLFDCYGVSIEEHKAGSYLLSPAEHMAGNFPGLHEDGMTVTFDRNIALSNDDMHFLSWDHPLVLNGLDLLLSNEMGNTSVCSVKAINLGPEFERGQLFIQTVHILNIDIPARFKNTINQQQLQALPVLSTFTEDAKDISQHFSATSFNRVDRSIAKQIVQLKEKEIKHVVSIIEDSIKQESASDLKLHYAANLLILEHEISRLKALKKVNPQVRDEEIEFFESQLSAFEIALTYPLSRLDAIKLIITL</sequence>
<dbReference type="NCBIfam" id="NF003426">
    <property type="entry name" value="PRK04914.1"/>
    <property type="match status" value="1"/>
</dbReference>
<dbReference type="SUPFAM" id="SSF52540">
    <property type="entry name" value="P-loop containing nucleoside triphosphate hydrolases"/>
    <property type="match status" value="2"/>
</dbReference>
<dbReference type="CDD" id="cd18793">
    <property type="entry name" value="SF2_C_SNF"/>
    <property type="match status" value="1"/>
</dbReference>
<dbReference type="PANTHER" id="PTHR45766">
    <property type="entry name" value="DNA ANNEALING HELICASE AND ENDONUCLEASE ZRANB3 FAMILY MEMBER"/>
    <property type="match status" value="1"/>
</dbReference>
<organism evidence="11">
    <name type="scientific">hydrothermal vent metagenome</name>
    <dbReference type="NCBI Taxonomy" id="652676"/>
    <lineage>
        <taxon>unclassified sequences</taxon>
        <taxon>metagenomes</taxon>
        <taxon>ecological metagenomes</taxon>
    </lineage>
</organism>
<dbReference type="GO" id="GO:0005524">
    <property type="term" value="F:ATP binding"/>
    <property type="evidence" value="ECO:0007669"/>
    <property type="project" value="UniProtKB-KW"/>
</dbReference>
<dbReference type="Gene3D" id="3.30.360.80">
    <property type="match status" value="1"/>
</dbReference>
<keyword evidence="1" id="KW-0547">Nucleotide-binding</keyword>
<dbReference type="Gene3D" id="6.10.140.1500">
    <property type="match status" value="1"/>
</dbReference>
<keyword evidence="2" id="KW-0378">Hydrolase</keyword>
<dbReference type="AlphaFoldDB" id="A0A3B0YSZ6"/>
<dbReference type="Gene3D" id="2.30.30.140">
    <property type="match status" value="1"/>
</dbReference>
<dbReference type="PROSITE" id="PS51192">
    <property type="entry name" value="HELICASE_ATP_BIND_1"/>
    <property type="match status" value="1"/>
</dbReference>
<dbReference type="CDD" id="cd18011">
    <property type="entry name" value="DEXDc_RapA"/>
    <property type="match status" value="1"/>
</dbReference>
<keyword evidence="4" id="KW-0067">ATP-binding</keyword>
<dbReference type="PROSITE" id="PS51194">
    <property type="entry name" value="HELICASE_CTER"/>
    <property type="match status" value="1"/>
</dbReference>
<evidence type="ECO:0000256" key="2">
    <source>
        <dbReference type="ARBA" id="ARBA00022801"/>
    </source>
</evidence>
<dbReference type="InterPro" id="IPR027417">
    <property type="entry name" value="P-loop_NTPase"/>
</dbReference>
<dbReference type="Pfam" id="PF18337">
    <property type="entry name" value="Tudor_RapA"/>
    <property type="match status" value="1"/>
</dbReference>
<dbReference type="GO" id="GO:0004386">
    <property type="term" value="F:helicase activity"/>
    <property type="evidence" value="ECO:0007669"/>
    <property type="project" value="UniProtKB-KW"/>
</dbReference>
<keyword evidence="3" id="KW-0347">Helicase</keyword>
<feature type="domain" description="Helicase ATP-binding" evidence="9">
    <location>
        <begin position="163"/>
        <end position="335"/>
    </location>
</feature>
<dbReference type="Gene3D" id="2.30.30.930">
    <property type="match status" value="1"/>
</dbReference>
<evidence type="ECO:0000256" key="8">
    <source>
        <dbReference type="ARBA" id="ARBA00023163"/>
    </source>
</evidence>
<dbReference type="InterPro" id="IPR023949">
    <property type="entry name" value="Helicase_RapA"/>
</dbReference>
<evidence type="ECO:0000256" key="4">
    <source>
        <dbReference type="ARBA" id="ARBA00022840"/>
    </source>
</evidence>
<evidence type="ECO:0000259" key="9">
    <source>
        <dbReference type="PROSITE" id="PS51192"/>
    </source>
</evidence>
<dbReference type="GO" id="GO:0006355">
    <property type="term" value="P:regulation of DNA-templated transcription"/>
    <property type="evidence" value="ECO:0007669"/>
    <property type="project" value="InterPro"/>
</dbReference>